<dbReference type="AlphaFoldDB" id="A0A3A8H9X3"/>
<name>A0A3A8H9X3_9BACT</name>
<gene>
    <name evidence="2" type="ORF">D7V88_40865</name>
</gene>
<dbReference type="EMBL" id="RAVZ01000624">
    <property type="protein sequence ID" value="RKG67969.1"/>
    <property type="molecule type" value="Genomic_DNA"/>
</dbReference>
<organism evidence="2 3">
    <name type="scientific">Corallococcus terminator</name>
    <dbReference type="NCBI Taxonomy" id="2316733"/>
    <lineage>
        <taxon>Bacteria</taxon>
        <taxon>Pseudomonadati</taxon>
        <taxon>Myxococcota</taxon>
        <taxon>Myxococcia</taxon>
        <taxon>Myxococcales</taxon>
        <taxon>Cystobacterineae</taxon>
        <taxon>Myxococcaceae</taxon>
        <taxon>Corallococcus</taxon>
    </lineage>
</organism>
<proteinExistence type="predicted"/>
<feature type="region of interest" description="Disordered" evidence="1">
    <location>
        <begin position="1"/>
        <end position="25"/>
    </location>
</feature>
<keyword evidence="3" id="KW-1185">Reference proteome</keyword>
<accession>A0A3A8H9X3</accession>
<comment type="caution">
    <text evidence="2">The sequence shown here is derived from an EMBL/GenBank/DDBJ whole genome shotgun (WGS) entry which is preliminary data.</text>
</comment>
<evidence type="ECO:0000313" key="3">
    <source>
        <dbReference type="Proteomes" id="UP000268094"/>
    </source>
</evidence>
<feature type="non-terminal residue" evidence="2">
    <location>
        <position position="201"/>
    </location>
</feature>
<protein>
    <submittedName>
        <fullName evidence="2">Uncharacterized protein</fullName>
    </submittedName>
</protein>
<evidence type="ECO:0000313" key="2">
    <source>
        <dbReference type="EMBL" id="RKG67969.1"/>
    </source>
</evidence>
<reference evidence="3" key="1">
    <citation type="submission" date="2018-09" db="EMBL/GenBank/DDBJ databases">
        <authorList>
            <person name="Livingstone P.G."/>
            <person name="Whitworth D.E."/>
        </authorList>
    </citation>
    <scope>NUCLEOTIDE SEQUENCE [LARGE SCALE GENOMIC DNA]</scope>
    <source>
        <strain evidence="3">CA054A</strain>
    </source>
</reference>
<dbReference type="Proteomes" id="UP000268094">
    <property type="component" value="Unassembled WGS sequence"/>
</dbReference>
<sequence>MSQQTHRPAPPTADATNDLPESLAADAMADLPGASNAMSDAPALVMAANAMTDVPASAVSANAMADLPAPEAAANAMADLPAPEAVKVMDTLPAAANARPQLPVPVTNEAFPPFAELLDAVRSPGAVRADIDAFIAAMGRPLTEEETPRARADVLLDLMARENPLGDYRGLDGTKVRHAAQAALLSLGYPYALELPPELLD</sequence>
<evidence type="ECO:0000256" key="1">
    <source>
        <dbReference type="SAM" id="MobiDB-lite"/>
    </source>
</evidence>